<dbReference type="AlphaFoldDB" id="A0A8R7R0R9"/>
<evidence type="ECO:0000313" key="3">
    <source>
        <dbReference type="Proteomes" id="UP000015106"/>
    </source>
</evidence>
<reference evidence="2" key="3">
    <citation type="submission" date="2022-06" db="UniProtKB">
        <authorList>
            <consortium name="EnsemblPlants"/>
        </authorList>
    </citation>
    <scope>IDENTIFICATION</scope>
</reference>
<dbReference type="EnsemblPlants" id="TuG1812G0700002935.01.T01">
    <property type="protein sequence ID" value="TuG1812G0700002935.01.T01.cds447602"/>
    <property type="gene ID" value="TuG1812G0700002935.01"/>
</dbReference>
<sequence>MHPSVHPRDNWKKSAQKCAPKVRPGKKRWKVKKERSCQIFVFQELCTVNCWLSPLGGCITLLGRWQVVTMELRSALSTSWEASLLSKHITYSIIVVSQGSVILPSLVNPNSS</sequence>
<keyword evidence="3" id="KW-1185">Reference proteome</keyword>
<proteinExistence type="predicted"/>
<feature type="region of interest" description="Disordered" evidence="1">
    <location>
        <begin position="1"/>
        <end position="27"/>
    </location>
</feature>
<evidence type="ECO:0000256" key="1">
    <source>
        <dbReference type="SAM" id="MobiDB-lite"/>
    </source>
</evidence>
<reference evidence="3" key="1">
    <citation type="journal article" date="2013" name="Nature">
        <title>Draft genome of the wheat A-genome progenitor Triticum urartu.</title>
        <authorList>
            <person name="Ling H.Q."/>
            <person name="Zhao S."/>
            <person name="Liu D."/>
            <person name="Wang J."/>
            <person name="Sun H."/>
            <person name="Zhang C."/>
            <person name="Fan H."/>
            <person name="Li D."/>
            <person name="Dong L."/>
            <person name="Tao Y."/>
            <person name="Gao C."/>
            <person name="Wu H."/>
            <person name="Li Y."/>
            <person name="Cui Y."/>
            <person name="Guo X."/>
            <person name="Zheng S."/>
            <person name="Wang B."/>
            <person name="Yu K."/>
            <person name="Liang Q."/>
            <person name="Yang W."/>
            <person name="Lou X."/>
            <person name="Chen J."/>
            <person name="Feng M."/>
            <person name="Jian J."/>
            <person name="Zhang X."/>
            <person name="Luo G."/>
            <person name="Jiang Y."/>
            <person name="Liu J."/>
            <person name="Wang Z."/>
            <person name="Sha Y."/>
            <person name="Zhang B."/>
            <person name="Wu H."/>
            <person name="Tang D."/>
            <person name="Shen Q."/>
            <person name="Xue P."/>
            <person name="Zou S."/>
            <person name="Wang X."/>
            <person name="Liu X."/>
            <person name="Wang F."/>
            <person name="Yang Y."/>
            <person name="An X."/>
            <person name="Dong Z."/>
            <person name="Zhang K."/>
            <person name="Zhang X."/>
            <person name="Luo M.C."/>
            <person name="Dvorak J."/>
            <person name="Tong Y."/>
            <person name="Wang J."/>
            <person name="Yang H."/>
            <person name="Li Z."/>
            <person name="Wang D."/>
            <person name="Zhang A."/>
            <person name="Wang J."/>
        </authorList>
    </citation>
    <scope>NUCLEOTIDE SEQUENCE</scope>
    <source>
        <strain evidence="3">cv. G1812</strain>
    </source>
</reference>
<protein>
    <submittedName>
        <fullName evidence="2">Uncharacterized protein</fullName>
    </submittedName>
</protein>
<name>A0A8R7R0R9_TRIUA</name>
<organism evidence="2 3">
    <name type="scientific">Triticum urartu</name>
    <name type="common">Red wild einkorn</name>
    <name type="synonym">Crithodium urartu</name>
    <dbReference type="NCBI Taxonomy" id="4572"/>
    <lineage>
        <taxon>Eukaryota</taxon>
        <taxon>Viridiplantae</taxon>
        <taxon>Streptophyta</taxon>
        <taxon>Embryophyta</taxon>
        <taxon>Tracheophyta</taxon>
        <taxon>Spermatophyta</taxon>
        <taxon>Magnoliopsida</taxon>
        <taxon>Liliopsida</taxon>
        <taxon>Poales</taxon>
        <taxon>Poaceae</taxon>
        <taxon>BOP clade</taxon>
        <taxon>Pooideae</taxon>
        <taxon>Triticodae</taxon>
        <taxon>Triticeae</taxon>
        <taxon>Triticinae</taxon>
        <taxon>Triticum</taxon>
    </lineage>
</organism>
<dbReference type="Proteomes" id="UP000015106">
    <property type="component" value="Chromosome 7"/>
</dbReference>
<reference evidence="2" key="2">
    <citation type="submission" date="2018-03" db="EMBL/GenBank/DDBJ databases">
        <title>The Triticum urartu genome reveals the dynamic nature of wheat genome evolution.</title>
        <authorList>
            <person name="Ling H."/>
            <person name="Ma B."/>
            <person name="Shi X."/>
            <person name="Liu H."/>
            <person name="Dong L."/>
            <person name="Sun H."/>
            <person name="Cao Y."/>
            <person name="Gao Q."/>
            <person name="Zheng S."/>
            <person name="Li Y."/>
            <person name="Yu Y."/>
            <person name="Du H."/>
            <person name="Qi M."/>
            <person name="Li Y."/>
            <person name="Yu H."/>
            <person name="Cui Y."/>
            <person name="Wang N."/>
            <person name="Chen C."/>
            <person name="Wu H."/>
            <person name="Zhao Y."/>
            <person name="Zhang J."/>
            <person name="Li Y."/>
            <person name="Zhou W."/>
            <person name="Zhang B."/>
            <person name="Hu W."/>
            <person name="Eijk M."/>
            <person name="Tang J."/>
            <person name="Witsenboer H."/>
            <person name="Zhao S."/>
            <person name="Li Z."/>
            <person name="Zhang A."/>
            <person name="Wang D."/>
            <person name="Liang C."/>
        </authorList>
    </citation>
    <scope>NUCLEOTIDE SEQUENCE [LARGE SCALE GENOMIC DNA]</scope>
    <source>
        <strain evidence="2">cv. G1812</strain>
    </source>
</reference>
<feature type="compositionally biased region" description="Basic and acidic residues" evidence="1">
    <location>
        <begin position="1"/>
        <end position="12"/>
    </location>
</feature>
<dbReference type="Gramene" id="TuG1812G0700002935.01.T01">
    <property type="protein sequence ID" value="TuG1812G0700002935.01.T01.cds447602"/>
    <property type="gene ID" value="TuG1812G0700002935.01"/>
</dbReference>
<evidence type="ECO:0000313" key="2">
    <source>
        <dbReference type="EnsemblPlants" id="TuG1812G0700002935.01.T01.cds447602"/>
    </source>
</evidence>
<accession>A0A8R7R0R9</accession>